<sequence>MIPRLTTKTVVGQRSYNFGFDYLARDFVKVEVDGKLLEYDKDYTVNGRTVEFVVTPTEVKPLYIYRDTTTIPLVDWKDSSIMTAKDLNIQQTQTAHLTEELLDTAQQTKFIRDETKELKEKFIAENASLSELSKSIVSVKLFGAVGDGVTDDTKAFKKANDNLSDKILLIPKGNYVIQEHMSFDSVADVMDYGTYTYVKPFYPNETPMLQGANNIAKLADFQYDEPVNQVQGFTYNDKKDVFVIACINGDSTVQHIYEINAETMQRVAKYEFAEERLGHCNTLAYNKHTDKIYVTNGKAYSNNIVVLNANTMQIENSITLNERVFNLAYDPITRTYASIVPVSGSQRLRDVNLYGDSFKLYKTYRIDYEYNDFNNNGALMLNGAVMSATLGSLVEITPFGQLKQIIEFNPKFEIEDIAYRKGKFYFAVLIMQPNKKHKVEIYIGNPSKSFENSLATQQLEASFLKTTGGNLTGAPILANNVSLQAKDTKGSAHHLFRITDKDNFEIGMADTRLIFVGKTLEVYDRTKNKTTRVLNELDIGETILSKAKADEAYFPKAGGEVSGAIILPNGISVQAKDSKGSAHHVFRITNGNNLEIGMADTRTIFVGKTLENYDRSDGRIYNILTAKDAYLKSEVDTKLTEIKNTLGNTFNQTQADERYLQLSGGSLTGALILPNNVSLQAKDSKGGSHHVFRITNKDNLEIGMADTRTLFVGKTFEYFDRTDNQTYRVATEKDLRNVLTAETVDTKVSEAKTELEGKITEVKTQAEAKADKATTEGKLTELETKVNSKADTTSLATLLPKDEASTTYLSKADAETTYAKKSEIPTGGGGGATAPQAHFTVVSTATDWNTFTNTGVYQIKVAGGANAPAQTPWSVTIPDGFLKVVNYGNGQFIEQYFYTNNGEVYYRFYGTPRWRSWGRVQTSLNGTVRLYGGKELRPQ</sequence>
<evidence type="ECO:0000313" key="2">
    <source>
        <dbReference type="EMBL" id="RJY49964.1"/>
    </source>
</evidence>
<dbReference type="InterPro" id="IPR005604">
    <property type="entry name" value="Phage_T7_tail_fibre-like_N"/>
</dbReference>
<feature type="domain" description="Bacteriophage T7 tail fibre protein-like N-terminal" evidence="1">
    <location>
        <begin position="12"/>
        <end position="109"/>
    </location>
</feature>
<dbReference type="EMBL" id="QXZZ01000036">
    <property type="protein sequence ID" value="RJY49964.1"/>
    <property type="molecule type" value="Genomic_DNA"/>
</dbReference>
<dbReference type="RefSeq" id="WP_119982861.1">
    <property type="nucleotide sequence ID" value="NZ_QXZZ01000036.1"/>
</dbReference>
<reference evidence="2 3" key="1">
    <citation type="submission" date="2018-09" db="EMBL/GenBank/DDBJ databases">
        <title>Genome sequence of Veillonella atypica isolated from periodontal Korean patients.</title>
        <authorList>
            <person name="Lee J.-H."/>
            <person name="Moon J.-H."/>
            <person name="Shin S.-Y."/>
        </authorList>
    </citation>
    <scope>NUCLEOTIDE SEQUENCE [LARGE SCALE GENOMIC DNA]</scope>
    <source>
        <strain evidence="2 3">KHUD_V1</strain>
    </source>
</reference>
<gene>
    <name evidence="2" type="ORF">D2965_08340</name>
</gene>
<evidence type="ECO:0000313" key="3">
    <source>
        <dbReference type="Proteomes" id="UP000277803"/>
    </source>
</evidence>
<accession>A0A3A6VZ16</accession>
<organism evidence="2 3">
    <name type="scientific">Veillonella atypica</name>
    <dbReference type="NCBI Taxonomy" id="39777"/>
    <lineage>
        <taxon>Bacteria</taxon>
        <taxon>Bacillati</taxon>
        <taxon>Bacillota</taxon>
        <taxon>Negativicutes</taxon>
        <taxon>Veillonellales</taxon>
        <taxon>Veillonellaceae</taxon>
        <taxon>Veillonella</taxon>
    </lineage>
</organism>
<dbReference type="InterPro" id="IPR011050">
    <property type="entry name" value="Pectin_lyase_fold/virulence"/>
</dbReference>
<comment type="caution">
    <text evidence="2">The sequence shown here is derived from an EMBL/GenBank/DDBJ whole genome shotgun (WGS) entry which is preliminary data.</text>
</comment>
<dbReference type="SUPFAM" id="SSF69322">
    <property type="entry name" value="Tricorn protease domain 2"/>
    <property type="match status" value="1"/>
</dbReference>
<proteinExistence type="predicted"/>
<dbReference type="Pfam" id="PF03906">
    <property type="entry name" value="Phage_T7_tail"/>
    <property type="match status" value="1"/>
</dbReference>
<dbReference type="InterPro" id="IPR012334">
    <property type="entry name" value="Pectin_lyas_fold"/>
</dbReference>
<evidence type="ECO:0000259" key="1">
    <source>
        <dbReference type="Pfam" id="PF03906"/>
    </source>
</evidence>
<dbReference type="SUPFAM" id="SSF51126">
    <property type="entry name" value="Pectin lyase-like"/>
    <property type="match status" value="1"/>
</dbReference>
<protein>
    <recommendedName>
        <fullName evidence="1">Bacteriophage T7 tail fibre protein-like N-terminal domain-containing protein</fullName>
    </recommendedName>
</protein>
<dbReference type="AlphaFoldDB" id="A0A3A6VZ16"/>
<dbReference type="CDD" id="cd19958">
    <property type="entry name" value="pyocin_knob"/>
    <property type="match status" value="1"/>
</dbReference>
<dbReference type="Proteomes" id="UP000277803">
    <property type="component" value="Unassembled WGS sequence"/>
</dbReference>
<dbReference type="Gene3D" id="2.160.20.10">
    <property type="entry name" value="Single-stranded right-handed beta-helix, Pectin lyase-like"/>
    <property type="match status" value="1"/>
</dbReference>
<name>A0A3A6VZ16_9FIRM</name>